<keyword evidence="2" id="KW-0812">Transmembrane</keyword>
<protein>
    <submittedName>
        <fullName evidence="4">Nucleus export protein brr6</fullName>
    </submittedName>
</protein>
<keyword evidence="2" id="KW-1133">Transmembrane helix</keyword>
<evidence type="ECO:0000259" key="3">
    <source>
        <dbReference type="SMART" id="SM01042"/>
    </source>
</evidence>
<dbReference type="SMART" id="SM01042">
    <property type="entry name" value="Brr6_like_C_C"/>
    <property type="match status" value="1"/>
</dbReference>
<evidence type="ECO:0000256" key="1">
    <source>
        <dbReference type="SAM" id="MobiDB-lite"/>
    </source>
</evidence>
<feature type="compositionally biased region" description="Polar residues" evidence="1">
    <location>
        <begin position="97"/>
        <end position="111"/>
    </location>
</feature>
<dbReference type="AlphaFoldDB" id="A0A1U7LSI3"/>
<keyword evidence="5" id="KW-1185">Reference proteome</keyword>
<feature type="compositionally biased region" description="Polar residues" evidence="1">
    <location>
        <begin position="19"/>
        <end position="46"/>
    </location>
</feature>
<feature type="domain" description="Brl1/Brr6" evidence="3">
    <location>
        <begin position="195"/>
        <end position="328"/>
    </location>
</feature>
<evidence type="ECO:0000313" key="4">
    <source>
        <dbReference type="EMBL" id="OLL25636.1"/>
    </source>
</evidence>
<sequence>MNTRTKESPMDFTYDNRESQFTNNSATGSPFVMNTLQSSLLGTSNEAPRKRPHFETGSPQKPETQQSNIFGPPSNTPFLFSTPKTIPSTRHHRWNERPQNNGVENTPGSSPEKSDKETTPLNEVKSLAIISNIDANKKKVSDRVRKRVDKRRRQEDFWTADSEEDERSSPIKRPEFENQQKSWTVETHRDIPYIASGYLQLLFNLFLIGILLYLVLAFVKTIQRDVDQKVEEYSAEILQEIKLCEKEYLENRCTPGIRVPAMEAPCEIWSRCMNRDPTIVGRARVSAETFAEIVNSFIEPISYKTMIFAVMLIFGSLFLSNFAFGLFRAKSNQGHTHPYITTASLPPIIQPHWDPHFRSPYASSRGRTIAWN</sequence>
<feature type="region of interest" description="Disordered" evidence="1">
    <location>
        <begin position="1"/>
        <end position="123"/>
    </location>
</feature>
<dbReference type="STRING" id="1198029.A0A1U7LSI3"/>
<dbReference type="GO" id="GO:0055088">
    <property type="term" value="P:lipid homeostasis"/>
    <property type="evidence" value="ECO:0007669"/>
    <property type="project" value="InterPro"/>
</dbReference>
<feature type="region of interest" description="Disordered" evidence="1">
    <location>
        <begin position="159"/>
        <end position="180"/>
    </location>
</feature>
<proteinExistence type="predicted"/>
<feature type="compositionally biased region" description="Basic and acidic residues" evidence="1">
    <location>
        <begin position="167"/>
        <end position="178"/>
    </location>
</feature>
<evidence type="ECO:0000313" key="5">
    <source>
        <dbReference type="Proteomes" id="UP000186594"/>
    </source>
</evidence>
<feature type="compositionally biased region" description="Polar residues" evidence="1">
    <location>
        <begin position="76"/>
        <end position="88"/>
    </location>
</feature>
<comment type="caution">
    <text evidence="4">The sequence shown here is derived from an EMBL/GenBank/DDBJ whole genome shotgun (WGS) entry which is preliminary data.</text>
</comment>
<dbReference type="Proteomes" id="UP000186594">
    <property type="component" value="Unassembled WGS sequence"/>
</dbReference>
<accession>A0A1U7LSI3</accession>
<dbReference type="OMA" id="NSESSAC"/>
<dbReference type="GO" id="GO:0031965">
    <property type="term" value="C:nuclear membrane"/>
    <property type="evidence" value="ECO:0007669"/>
    <property type="project" value="InterPro"/>
</dbReference>
<feature type="transmembrane region" description="Helical" evidence="2">
    <location>
        <begin position="306"/>
        <end position="327"/>
    </location>
</feature>
<dbReference type="OrthoDB" id="5961at2759"/>
<name>A0A1U7LSI3_NEOID</name>
<feature type="compositionally biased region" description="Polar residues" evidence="1">
    <location>
        <begin position="57"/>
        <end position="69"/>
    </location>
</feature>
<feature type="compositionally biased region" description="Basic and acidic residues" evidence="1">
    <location>
        <begin position="1"/>
        <end position="18"/>
    </location>
</feature>
<dbReference type="InterPro" id="IPR040202">
    <property type="entry name" value="Brl1/Brr6"/>
</dbReference>
<dbReference type="InterPro" id="IPR018767">
    <property type="entry name" value="Brl1/Brr6_dom"/>
</dbReference>
<keyword evidence="2" id="KW-0472">Membrane</keyword>
<dbReference type="GO" id="GO:0006998">
    <property type="term" value="P:nuclear envelope organization"/>
    <property type="evidence" value="ECO:0007669"/>
    <property type="project" value="InterPro"/>
</dbReference>
<dbReference type="PANTHER" id="PTHR28136:SF1">
    <property type="entry name" value="NUCLEUS EXPORT PROTEIN BRL1"/>
    <property type="match status" value="1"/>
</dbReference>
<dbReference type="PANTHER" id="PTHR28136">
    <property type="entry name" value="NUCLEUS EXPORT PROTEIN BRR6"/>
    <property type="match status" value="1"/>
</dbReference>
<organism evidence="4 5">
    <name type="scientific">Neolecta irregularis (strain DAH-3)</name>
    <dbReference type="NCBI Taxonomy" id="1198029"/>
    <lineage>
        <taxon>Eukaryota</taxon>
        <taxon>Fungi</taxon>
        <taxon>Dikarya</taxon>
        <taxon>Ascomycota</taxon>
        <taxon>Taphrinomycotina</taxon>
        <taxon>Neolectales</taxon>
        <taxon>Neolectaceae</taxon>
        <taxon>Neolecta</taxon>
    </lineage>
</organism>
<evidence type="ECO:0000256" key="2">
    <source>
        <dbReference type="SAM" id="Phobius"/>
    </source>
</evidence>
<dbReference type="EMBL" id="LXFE01000343">
    <property type="protein sequence ID" value="OLL25636.1"/>
    <property type="molecule type" value="Genomic_DNA"/>
</dbReference>
<feature type="transmembrane region" description="Helical" evidence="2">
    <location>
        <begin position="198"/>
        <end position="219"/>
    </location>
</feature>
<dbReference type="Pfam" id="PF10104">
    <property type="entry name" value="Brr6_like_C_C"/>
    <property type="match status" value="1"/>
</dbReference>
<reference evidence="4 5" key="1">
    <citation type="submission" date="2016-04" db="EMBL/GenBank/DDBJ databases">
        <title>Evolutionary innovation and constraint leading to complex multicellularity in the Ascomycota.</title>
        <authorList>
            <person name="Cisse O."/>
            <person name="Nguyen A."/>
            <person name="Hewitt D.A."/>
            <person name="Jedd G."/>
            <person name="Stajich J.E."/>
        </authorList>
    </citation>
    <scope>NUCLEOTIDE SEQUENCE [LARGE SCALE GENOMIC DNA]</scope>
    <source>
        <strain evidence="4 5">DAH-3</strain>
    </source>
</reference>
<gene>
    <name evidence="4" type="ORF">NEOLI_001618</name>
</gene>